<evidence type="ECO:0000256" key="9">
    <source>
        <dbReference type="PIRSR" id="PIRSR617736-1"/>
    </source>
</evidence>
<evidence type="ECO:0000313" key="14">
    <source>
        <dbReference type="Proteomes" id="UP000626148"/>
    </source>
</evidence>
<dbReference type="InterPro" id="IPR017736">
    <property type="entry name" value="Glyco_hydro_1_beta-glucosidase"/>
</dbReference>
<evidence type="ECO:0000256" key="3">
    <source>
        <dbReference type="ARBA" id="ARBA00012744"/>
    </source>
</evidence>
<evidence type="ECO:0000256" key="1">
    <source>
        <dbReference type="ARBA" id="ARBA00000448"/>
    </source>
</evidence>
<feature type="active site" description="Proton donor" evidence="9">
    <location>
        <position position="172"/>
    </location>
</feature>
<dbReference type="Pfam" id="PF00232">
    <property type="entry name" value="Glyco_hydro_1"/>
    <property type="match status" value="1"/>
</dbReference>
<dbReference type="InterPro" id="IPR033132">
    <property type="entry name" value="GH_1_N_CS"/>
</dbReference>
<dbReference type="PROSITE" id="PS00572">
    <property type="entry name" value="GLYCOSYL_HYDROL_F1_1"/>
    <property type="match status" value="1"/>
</dbReference>
<dbReference type="EC" id="3.2.1.21" evidence="3 12"/>
<dbReference type="SUPFAM" id="SSF51445">
    <property type="entry name" value="(Trans)glycosidases"/>
    <property type="match status" value="1"/>
</dbReference>
<organism evidence="13 14">
    <name type="scientific">Saccharospirillum salsuginis</name>
    <dbReference type="NCBI Taxonomy" id="418750"/>
    <lineage>
        <taxon>Bacteria</taxon>
        <taxon>Pseudomonadati</taxon>
        <taxon>Pseudomonadota</taxon>
        <taxon>Gammaproteobacteria</taxon>
        <taxon>Oceanospirillales</taxon>
        <taxon>Saccharospirillaceae</taxon>
        <taxon>Saccharospirillum</taxon>
    </lineage>
</organism>
<keyword evidence="7 12" id="KW-0326">Glycosidase</keyword>
<protein>
    <recommendedName>
        <fullName evidence="3 12">Beta-glucosidase</fullName>
        <ecNumber evidence="3 12">3.2.1.21</ecNumber>
    </recommendedName>
</protein>
<keyword evidence="14" id="KW-1185">Reference proteome</keyword>
<comment type="caution">
    <text evidence="13">The sequence shown here is derived from an EMBL/GenBank/DDBJ whole genome shotgun (WGS) entry which is preliminary data.</text>
</comment>
<feature type="binding site" evidence="10">
    <location>
        <position position="171"/>
    </location>
    <ligand>
        <name>substrate</name>
    </ligand>
</feature>
<feature type="binding site" evidence="10">
    <location>
        <position position="401"/>
    </location>
    <ligand>
        <name>substrate</name>
    </ligand>
</feature>
<evidence type="ECO:0000256" key="5">
    <source>
        <dbReference type="ARBA" id="ARBA00023001"/>
    </source>
</evidence>
<evidence type="ECO:0000313" key="13">
    <source>
        <dbReference type="EMBL" id="GGX55817.1"/>
    </source>
</evidence>
<dbReference type="PRINTS" id="PR00131">
    <property type="entry name" value="GLHYDRLASE1"/>
</dbReference>
<keyword evidence="4 12" id="KW-0378">Hydrolase</keyword>
<dbReference type="GO" id="GO:0030245">
    <property type="term" value="P:cellulose catabolic process"/>
    <property type="evidence" value="ECO:0007669"/>
    <property type="project" value="UniProtKB-KW"/>
</dbReference>
<evidence type="ECO:0000256" key="7">
    <source>
        <dbReference type="ARBA" id="ARBA00023295"/>
    </source>
</evidence>
<dbReference type="PANTHER" id="PTHR10353">
    <property type="entry name" value="GLYCOSYL HYDROLASE"/>
    <property type="match status" value="1"/>
</dbReference>
<comment type="similarity">
    <text evidence="2 12">Belongs to the glycosyl hydrolase 1 family.</text>
</comment>
<dbReference type="PROSITE" id="PS00653">
    <property type="entry name" value="GLYCOSYL_HYDROL_F1_2"/>
    <property type="match status" value="1"/>
</dbReference>
<comment type="catalytic activity">
    <reaction evidence="1 12">
        <text>Hydrolysis of terminal, non-reducing beta-D-glucosyl residues with release of beta-D-glucose.</text>
        <dbReference type="EC" id="3.2.1.21"/>
    </reaction>
</comment>
<feature type="active site" description="Nucleophile" evidence="9 11">
    <location>
        <position position="355"/>
    </location>
</feature>
<sequence length="451" mass="50932">MHSLDLPAHSRLLKPEFTFGVATAAFQVEGATEADGRLPSIWDTFCAEPGRVNNGDTGAVACDHYHRWADDLEMVEGLGVDAYRLSIAWPRVMTESGQPNPKGLDFYKRLLDRLIERGIQPYVTLYHWDLPQHLQDRGGWVNRDTAYRFRDYADLVSRALGDRVASYATLNEPWVSAILGHDIGVHAPGLNDPRLGRQAGHHLLLAHGLGMDVLRTNAPEADAGLVLNMAPSTPKTERYDDRVAARLSEAALTHWFLEPVLEGRYPALFERFYPEQTPIMMPGDLEQISRPVDFIGINYYTRGVVSYDPATGIHNHDPEGVEVTDMGWEVYPRGLTELLVDLDRTYSLPPLIITENGMAGNDRVENGRVHDEQRCRYYNSHLNAVHDAIEQGVDVRGYFAWSLMDNFEWAFGYDKRFGLVHVDYPTQQRTLKDSALAFRDLMARRAASKPD</sequence>
<gene>
    <name evidence="13" type="primary">bglA</name>
    <name evidence="13" type="ORF">GCM10007392_24450</name>
</gene>
<evidence type="ECO:0000256" key="8">
    <source>
        <dbReference type="ARBA" id="ARBA00023326"/>
    </source>
</evidence>
<keyword evidence="8" id="KW-0624">Polysaccharide degradation</keyword>
<feature type="binding site" evidence="10">
    <location>
        <position position="127"/>
    </location>
    <ligand>
        <name>substrate</name>
    </ligand>
</feature>
<dbReference type="Gene3D" id="3.20.20.80">
    <property type="entry name" value="Glycosidases"/>
    <property type="match status" value="1"/>
</dbReference>
<evidence type="ECO:0000256" key="11">
    <source>
        <dbReference type="PROSITE-ProRule" id="PRU10055"/>
    </source>
</evidence>
<dbReference type="GO" id="GO:0008422">
    <property type="term" value="F:beta-glucosidase activity"/>
    <property type="evidence" value="ECO:0007669"/>
    <property type="project" value="UniProtKB-EC"/>
</dbReference>
<name>A0A918NBH6_9GAMM</name>
<evidence type="ECO:0000256" key="6">
    <source>
        <dbReference type="ARBA" id="ARBA00023277"/>
    </source>
</evidence>
<dbReference type="Proteomes" id="UP000626148">
    <property type="component" value="Unassembled WGS sequence"/>
</dbReference>
<keyword evidence="5" id="KW-0136">Cellulose degradation</keyword>
<dbReference type="InterPro" id="IPR017853">
    <property type="entry name" value="GH"/>
</dbReference>
<proteinExistence type="inferred from homology"/>
<dbReference type="RefSeq" id="WP_189608941.1">
    <property type="nucleotide sequence ID" value="NZ_BMXR01000005.1"/>
</dbReference>
<evidence type="ECO:0000256" key="4">
    <source>
        <dbReference type="ARBA" id="ARBA00022801"/>
    </source>
</evidence>
<reference evidence="13" key="1">
    <citation type="journal article" date="2014" name="Int. J. Syst. Evol. Microbiol.">
        <title>Complete genome sequence of Corynebacterium casei LMG S-19264T (=DSM 44701T), isolated from a smear-ripened cheese.</title>
        <authorList>
            <consortium name="US DOE Joint Genome Institute (JGI-PGF)"/>
            <person name="Walter F."/>
            <person name="Albersmeier A."/>
            <person name="Kalinowski J."/>
            <person name="Ruckert C."/>
        </authorList>
    </citation>
    <scope>NUCLEOTIDE SEQUENCE</scope>
    <source>
        <strain evidence="13">KCTC 22169</strain>
    </source>
</reference>
<accession>A0A918NBH6</accession>
<feature type="binding site" evidence="10">
    <location>
        <position position="300"/>
    </location>
    <ligand>
        <name>substrate</name>
    </ligand>
</feature>
<dbReference type="InterPro" id="IPR001360">
    <property type="entry name" value="Glyco_hydro_1"/>
</dbReference>
<feature type="binding site" evidence="10">
    <location>
        <begin position="408"/>
        <end position="409"/>
    </location>
    <ligand>
        <name>substrate</name>
    </ligand>
</feature>
<feature type="binding site" evidence="10">
    <location>
        <position position="27"/>
    </location>
    <ligand>
        <name>substrate</name>
    </ligand>
</feature>
<evidence type="ECO:0000256" key="2">
    <source>
        <dbReference type="ARBA" id="ARBA00010838"/>
    </source>
</evidence>
<dbReference type="AlphaFoldDB" id="A0A918NBH6"/>
<dbReference type="FunFam" id="3.20.20.80:FF:000004">
    <property type="entry name" value="Beta-glucosidase 6-phospho-beta-glucosidase"/>
    <property type="match status" value="1"/>
</dbReference>
<keyword evidence="6" id="KW-0119">Carbohydrate metabolism</keyword>
<evidence type="ECO:0000256" key="12">
    <source>
        <dbReference type="RuleBase" id="RU361175"/>
    </source>
</evidence>
<dbReference type="EMBL" id="BMXR01000005">
    <property type="protein sequence ID" value="GGX55817.1"/>
    <property type="molecule type" value="Genomic_DNA"/>
</dbReference>
<dbReference type="GO" id="GO:0005829">
    <property type="term" value="C:cytosol"/>
    <property type="evidence" value="ECO:0007669"/>
    <property type="project" value="TreeGrafter"/>
</dbReference>
<dbReference type="InterPro" id="IPR018120">
    <property type="entry name" value="Glyco_hydro_1_AS"/>
</dbReference>
<dbReference type="PANTHER" id="PTHR10353:SF36">
    <property type="entry name" value="LP05116P"/>
    <property type="match status" value="1"/>
</dbReference>
<dbReference type="NCBIfam" id="TIGR03356">
    <property type="entry name" value="BGL"/>
    <property type="match status" value="1"/>
</dbReference>
<reference evidence="13" key="2">
    <citation type="submission" date="2020-09" db="EMBL/GenBank/DDBJ databases">
        <authorList>
            <person name="Sun Q."/>
            <person name="Kim S."/>
        </authorList>
    </citation>
    <scope>NUCLEOTIDE SEQUENCE</scope>
    <source>
        <strain evidence="13">KCTC 22169</strain>
    </source>
</reference>
<evidence type="ECO:0000256" key="10">
    <source>
        <dbReference type="PIRSR" id="PIRSR617736-2"/>
    </source>
</evidence>